<dbReference type="Proteomes" id="UP000288805">
    <property type="component" value="Unassembled WGS sequence"/>
</dbReference>
<gene>
    <name evidence="1" type="ORF">CK203_027720</name>
</gene>
<comment type="caution">
    <text evidence="1">The sequence shown here is derived from an EMBL/GenBank/DDBJ whole genome shotgun (WGS) entry which is preliminary data.</text>
</comment>
<dbReference type="AlphaFoldDB" id="A0A438IHP4"/>
<organism evidence="1 2">
    <name type="scientific">Vitis vinifera</name>
    <name type="common">Grape</name>
    <dbReference type="NCBI Taxonomy" id="29760"/>
    <lineage>
        <taxon>Eukaryota</taxon>
        <taxon>Viridiplantae</taxon>
        <taxon>Streptophyta</taxon>
        <taxon>Embryophyta</taxon>
        <taxon>Tracheophyta</taxon>
        <taxon>Spermatophyta</taxon>
        <taxon>Magnoliopsida</taxon>
        <taxon>eudicotyledons</taxon>
        <taxon>Gunneridae</taxon>
        <taxon>Pentapetalae</taxon>
        <taxon>rosids</taxon>
        <taxon>Vitales</taxon>
        <taxon>Vitaceae</taxon>
        <taxon>Viteae</taxon>
        <taxon>Vitis</taxon>
    </lineage>
</organism>
<dbReference type="EMBL" id="QGNW01000110">
    <property type="protein sequence ID" value="RVW95999.1"/>
    <property type="molecule type" value="Genomic_DNA"/>
</dbReference>
<sequence>MIHYLAIVESRLEKLDEWVIRRVSCEENGKTDALAGIVVILPLKKAVMLPVYLKAASSITLELVCNTSQTDLEPILNTSLSTKQRTSGDDKQNFIEWTEENVGKGSLVLKRVYERIAEVRARKLQSNWEGPYVVTKIGSFFNHLLSSNSLTHRHLQVDNEILISIHVMGNICPHDLGYFQPVEKVSTLPCKVSDSDYHLGGSLRLAPKVTHLGSLRLHQDKLHLASETPDVYVTDGCLKSVRQTGRLTFVLQTERLLSV</sequence>
<proteinExistence type="predicted"/>
<evidence type="ECO:0000313" key="2">
    <source>
        <dbReference type="Proteomes" id="UP000288805"/>
    </source>
</evidence>
<reference evidence="1 2" key="1">
    <citation type="journal article" date="2018" name="PLoS Genet.">
        <title>Population sequencing reveals clonal diversity and ancestral inbreeding in the grapevine cultivar Chardonnay.</title>
        <authorList>
            <person name="Roach M.J."/>
            <person name="Johnson D.L."/>
            <person name="Bohlmann J."/>
            <person name="van Vuuren H.J."/>
            <person name="Jones S.J."/>
            <person name="Pretorius I.S."/>
            <person name="Schmidt S.A."/>
            <person name="Borneman A.R."/>
        </authorList>
    </citation>
    <scope>NUCLEOTIDE SEQUENCE [LARGE SCALE GENOMIC DNA]</scope>
    <source>
        <strain evidence="2">cv. Chardonnay</strain>
        <tissue evidence="1">Leaf</tissue>
    </source>
</reference>
<protein>
    <submittedName>
        <fullName evidence="1">Uncharacterized protein</fullName>
    </submittedName>
</protein>
<accession>A0A438IHP4</accession>
<name>A0A438IHP4_VITVI</name>
<evidence type="ECO:0000313" key="1">
    <source>
        <dbReference type="EMBL" id="RVW95999.1"/>
    </source>
</evidence>